<dbReference type="Proteomes" id="UP001431783">
    <property type="component" value="Unassembled WGS sequence"/>
</dbReference>
<evidence type="ECO:0000313" key="3">
    <source>
        <dbReference type="Proteomes" id="UP001431783"/>
    </source>
</evidence>
<sequence>MESLSLSGKTPEMLEYCPQNTHQYWYQFIHKKPNSTNKEVAQPSTSTANQVPDPTLQNTDDTASPDSNNEIQPDNISIKKRKSKRLNVQPKSHR</sequence>
<evidence type="ECO:0000256" key="1">
    <source>
        <dbReference type="SAM" id="MobiDB-lite"/>
    </source>
</evidence>
<name>A0AAW1V0T3_9CUCU</name>
<feature type="region of interest" description="Disordered" evidence="1">
    <location>
        <begin position="35"/>
        <end position="94"/>
    </location>
</feature>
<accession>A0AAW1V0T3</accession>
<feature type="compositionally biased region" description="Basic residues" evidence="1">
    <location>
        <begin position="78"/>
        <end position="94"/>
    </location>
</feature>
<feature type="compositionally biased region" description="Polar residues" evidence="1">
    <location>
        <begin position="35"/>
        <end position="75"/>
    </location>
</feature>
<gene>
    <name evidence="2" type="ORF">WA026_012471</name>
</gene>
<dbReference type="EMBL" id="JARQZJ010000096">
    <property type="protein sequence ID" value="KAK9885706.1"/>
    <property type="molecule type" value="Genomic_DNA"/>
</dbReference>
<comment type="caution">
    <text evidence="2">The sequence shown here is derived from an EMBL/GenBank/DDBJ whole genome shotgun (WGS) entry which is preliminary data.</text>
</comment>
<keyword evidence="3" id="KW-1185">Reference proteome</keyword>
<reference evidence="2 3" key="1">
    <citation type="submission" date="2023-03" db="EMBL/GenBank/DDBJ databases">
        <title>Genome insight into feeding habits of ladybird beetles.</title>
        <authorList>
            <person name="Li H.-S."/>
            <person name="Huang Y.-H."/>
            <person name="Pang H."/>
        </authorList>
    </citation>
    <scope>NUCLEOTIDE SEQUENCE [LARGE SCALE GENOMIC DNA]</scope>
    <source>
        <strain evidence="2">SYSU_2023b</strain>
        <tissue evidence="2">Whole body</tissue>
    </source>
</reference>
<evidence type="ECO:0000313" key="2">
    <source>
        <dbReference type="EMBL" id="KAK9885706.1"/>
    </source>
</evidence>
<proteinExistence type="predicted"/>
<organism evidence="2 3">
    <name type="scientific">Henosepilachna vigintioctopunctata</name>
    <dbReference type="NCBI Taxonomy" id="420089"/>
    <lineage>
        <taxon>Eukaryota</taxon>
        <taxon>Metazoa</taxon>
        <taxon>Ecdysozoa</taxon>
        <taxon>Arthropoda</taxon>
        <taxon>Hexapoda</taxon>
        <taxon>Insecta</taxon>
        <taxon>Pterygota</taxon>
        <taxon>Neoptera</taxon>
        <taxon>Endopterygota</taxon>
        <taxon>Coleoptera</taxon>
        <taxon>Polyphaga</taxon>
        <taxon>Cucujiformia</taxon>
        <taxon>Coccinelloidea</taxon>
        <taxon>Coccinellidae</taxon>
        <taxon>Epilachninae</taxon>
        <taxon>Epilachnini</taxon>
        <taxon>Henosepilachna</taxon>
    </lineage>
</organism>
<dbReference type="AlphaFoldDB" id="A0AAW1V0T3"/>
<protein>
    <submittedName>
        <fullName evidence="2">Uncharacterized protein</fullName>
    </submittedName>
</protein>